<evidence type="ECO:0000313" key="4">
    <source>
        <dbReference type="EMBL" id="CRG93778.1"/>
    </source>
</evidence>
<evidence type="ECO:0000256" key="3">
    <source>
        <dbReference type="SAM" id="SignalP"/>
    </source>
</evidence>
<dbReference type="AlphaFoldDB" id="A0A1J1GRW5"/>
<feature type="signal peptide" evidence="3">
    <location>
        <begin position="1"/>
        <end position="20"/>
    </location>
</feature>
<keyword evidence="3" id="KW-0732">Signal</keyword>
<sequence>MYYLLLLFLSYFFIKSEVLSENNHHYNKEYHVNPNIPTTQNYLRDAEKFSEVKGKILDINYVLDKEETPFNKEKEQNVSLAHTQINNSGISKNLKQKNERNPEKVSVENRKLQDNITSEQIDRKIQKRDVQQILQKVHGEKIENVHEKSKQLEKGNSMQKDKENEKVTSNPQVRLTELIKKIDKKNFSEVLGEILREMNEKNIKYMNKETQEEVKKKIQELMNNDDIQDSDKRNLEDMYTEIFKKISTYESEEMYKQGLNQIFEEMLRELNGIKLEEINEKEPKGPMEIPKELKKRPGDEVKLQNLDEDKLKETHIKGLTNANAKNLGYSKNCSKYSYNCEDAQIHSLMGIPQEREAYENYIKFIEMSNELSTKHDFYDEFVENLFSVYNSYFNITNDNFNVGSISLFLSFKKSEKELSIADFHLSLYGNIKNNNGLGSTHLATRHDVKLNLYELILQNKINYPNLPGKKVIKCDNAGTKELHEDKTGDSEDTKSKSDYSNDDNVCNAIHRSNINPMGEFFTLNRSNDELYVSGLYDFLDKCFIKSTKNTNDEEQKNSEKKDDEDEDEDEDKEAKKDRLFGELKESIVNKDLEKCKMSFETLKAYSSGFSHILSFFTLMIIIIYICL</sequence>
<reference evidence="4" key="1">
    <citation type="submission" date="2015-04" db="EMBL/GenBank/DDBJ databases">
        <authorList>
            <consortium name="Pathogen Informatics"/>
        </authorList>
    </citation>
    <scope>NUCLEOTIDE SEQUENCE [LARGE SCALE GENOMIC DNA]</scope>
    <source>
        <strain evidence="4">8A</strain>
    </source>
</reference>
<keyword evidence="2" id="KW-1133">Transmembrane helix</keyword>
<feature type="chain" id="PRO_5013334865" evidence="3">
    <location>
        <begin position="21"/>
        <end position="627"/>
    </location>
</feature>
<organism evidence="4 5">
    <name type="scientific">Plasmodium gallinaceum</name>
    <dbReference type="NCBI Taxonomy" id="5849"/>
    <lineage>
        <taxon>Eukaryota</taxon>
        <taxon>Sar</taxon>
        <taxon>Alveolata</taxon>
        <taxon>Apicomplexa</taxon>
        <taxon>Aconoidasida</taxon>
        <taxon>Haemosporida</taxon>
        <taxon>Plasmodiidae</taxon>
        <taxon>Plasmodium</taxon>
        <taxon>Plasmodium (Haemamoeba)</taxon>
    </lineage>
</organism>
<evidence type="ECO:0000313" key="5">
    <source>
        <dbReference type="Proteomes" id="UP000220797"/>
    </source>
</evidence>
<dbReference type="EMBL" id="CVMV01000019">
    <property type="protein sequence ID" value="CRG93778.1"/>
    <property type="molecule type" value="Genomic_DNA"/>
</dbReference>
<protein>
    <submittedName>
        <fullName evidence="4">Uncharacterized protein</fullName>
    </submittedName>
</protein>
<keyword evidence="2" id="KW-0472">Membrane</keyword>
<keyword evidence="2" id="KW-0812">Transmembrane</keyword>
<evidence type="ECO:0000256" key="2">
    <source>
        <dbReference type="SAM" id="Phobius"/>
    </source>
</evidence>
<feature type="compositionally biased region" description="Basic and acidic residues" evidence="1">
    <location>
        <begin position="550"/>
        <end position="561"/>
    </location>
</feature>
<dbReference type="OrthoDB" id="371938at2759"/>
<dbReference type="RefSeq" id="XP_028526600.1">
    <property type="nucleotide sequence ID" value="XM_028675028.1"/>
</dbReference>
<accession>A0A1J1GRW5</accession>
<dbReference type="GeneID" id="39730008"/>
<feature type="compositionally biased region" description="Basic and acidic residues" evidence="1">
    <location>
        <begin position="145"/>
        <end position="166"/>
    </location>
</feature>
<dbReference type="Proteomes" id="UP000220797">
    <property type="component" value="Unassembled WGS sequence"/>
</dbReference>
<name>A0A1J1GRW5_PLAGA</name>
<feature type="compositionally biased region" description="Basic and acidic residues" evidence="1">
    <location>
        <begin position="481"/>
        <end position="499"/>
    </location>
</feature>
<comment type="caution">
    <text evidence="4">The sequence shown here is derived from an EMBL/GenBank/DDBJ whole genome shotgun (WGS) entry which is preliminary data.</text>
</comment>
<feature type="region of interest" description="Disordered" evidence="1">
    <location>
        <begin position="145"/>
        <end position="169"/>
    </location>
</feature>
<evidence type="ECO:0000256" key="1">
    <source>
        <dbReference type="SAM" id="MobiDB-lite"/>
    </source>
</evidence>
<proteinExistence type="predicted"/>
<dbReference type="VEuPathDB" id="PlasmoDB:PGAL8A_00148400"/>
<feature type="region of interest" description="Disordered" evidence="1">
    <location>
        <begin position="550"/>
        <end position="574"/>
    </location>
</feature>
<gene>
    <name evidence="4" type="ORF">PGAL8A_00148400</name>
</gene>
<feature type="transmembrane region" description="Helical" evidence="2">
    <location>
        <begin position="604"/>
        <end position="626"/>
    </location>
</feature>
<feature type="compositionally biased region" description="Acidic residues" evidence="1">
    <location>
        <begin position="562"/>
        <end position="571"/>
    </location>
</feature>
<keyword evidence="5" id="KW-1185">Reference proteome</keyword>
<feature type="region of interest" description="Disordered" evidence="1">
    <location>
        <begin position="481"/>
        <end position="501"/>
    </location>
</feature>